<evidence type="ECO:0000313" key="1">
    <source>
        <dbReference type="EMBL" id="KAJ8437665.1"/>
    </source>
</evidence>
<proteinExistence type="predicted"/>
<evidence type="ECO:0000313" key="2">
    <source>
        <dbReference type="Proteomes" id="UP001153076"/>
    </source>
</evidence>
<name>A0A9Q1K788_9CARY</name>
<organism evidence="1 2">
    <name type="scientific">Carnegiea gigantea</name>
    <dbReference type="NCBI Taxonomy" id="171969"/>
    <lineage>
        <taxon>Eukaryota</taxon>
        <taxon>Viridiplantae</taxon>
        <taxon>Streptophyta</taxon>
        <taxon>Embryophyta</taxon>
        <taxon>Tracheophyta</taxon>
        <taxon>Spermatophyta</taxon>
        <taxon>Magnoliopsida</taxon>
        <taxon>eudicotyledons</taxon>
        <taxon>Gunneridae</taxon>
        <taxon>Pentapetalae</taxon>
        <taxon>Caryophyllales</taxon>
        <taxon>Cactineae</taxon>
        <taxon>Cactaceae</taxon>
        <taxon>Cactoideae</taxon>
        <taxon>Echinocereeae</taxon>
        <taxon>Carnegiea</taxon>
    </lineage>
</organism>
<dbReference type="AlphaFoldDB" id="A0A9Q1K788"/>
<dbReference type="EMBL" id="JAKOGI010000288">
    <property type="protein sequence ID" value="KAJ8437665.1"/>
    <property type="molecule type" value="Genomic_DNA"/>
</dbReference>
<reference evidence="1" key="1">
    <citation type="submission" date="2022-04" db="EMBL/GenBank/DDBJ databases">
        <title>Carnegiea gigantea Genome sequencing and assembly v2.</title>
        <authorList>
            <person name="Copetti D."/>
            <person name="Sanderson M.J."/>
            <person name="Burquez A."/>
            <person name="Wojciechowski M.F."/>
        </authorList>
    </citation>
    <scope>NUCLEOTIDE SEQUENCE</scope>
    <source>
        <strain evidence="1">SGP5-SGP5p</strain>
        <tissue evidence="1">Aerial part</tissue>
    </source>
</reference>
<gene>
    <name evidence="1" type="ORF">Cgig2_028603</name>
</gene>
<dbReference type="Proteomes" id="UP001153076">
    <property type="component" value="Unassembled WGS sequence"/>
</dbReference>
<accession>A0A9Q1K788</accession>
<sequence>MCLPRPFPKDYHARCSCFSLPKAEGAKANFEFPEMNEAIELGVVRGFMAEGLKSSLVGLRWSSFAAWMSYTDHKLREARQRAITVEVCGPSDDFQDTGASGEVGVAGCPRDCNPCGRKMREAGRLERKNGDEPFSQFRQHRAGDQVRDNFRWALSDPSALGPRPLPLDYHDLCPCFALRVVT</sequence>
<comment type="caution">
    <text evidence="1">The sequence shown here is derived from an EMBL/GenBank/DDBJ whole genome shotgun (WGS) entry which is preliminary data.</text>
</comment>
<protein>
    <submittedName>
        <fullName evidence="1">Uncharacterized protein</fullName>
    </submittedName>
</protein>
<keyword evidence="2" id="KW-1185">Reference proteome</keyword>